<proteinExistence type="predicted"/>
<organism evidence="2 3">
    <name type="scientific">Mucilaginibacter litoreus</name>
    <dbReference type="NCBI Taxonomy" id="1048221"/>
    <lineage>
        <taxon>Bacteria</taxon>
        <taxon>Pseudomonadati</taxon>
        <taxon>Bacteroidota</taxon>
        <taxon>Sphingobacteriia</taxon>
        <taxon>Sphingobacteriales</taxon>
        <taxon>Sphingobacteriaceae</taxon>
        <taxon>Mucilaginibacter</taxon>
    </lineage>
</organism>
<dbReference type="Proteomes" id="UP001597010">
    <property type="component" value="Unassembled WGS sequence"/>
</dbReference>
<evidence type="ECO:0000256" key="1">
    <source>
        <dbReference type="SAM" id="Phobius"/>
    </source>
</evidence>
<keyword evidence="1" id="KW-0812">Transmembrane</keyword>
<evidence type="ECO:0000313" key="3">
    <source>
        <dbReference type="Proteomes" id="UP001597010"/>
    </source>
</evidence>
<name>A0ABW3AR83_9SPHI</name>
<protein>
    <submittedName>
        <fullName evidence="2">Uncharacterized protein</fullName>
    </submittedName>
</protein>
<gene>
    <name evidence="2" type="ORF">ACFQZX_07160</name>
</gene>
<reference evidence="3" key="1">
    <citation type="journal article" date="2019" name="Int. J. Syst. Evol. Microbiol.">
        <title>The Global Catalogue of Microorganisms (GCM) 10K type strain sequencing project: providing services to taxonomists for standard genome sequencing and annotation.</title>
        <authorList>
            <consortium name="The Broad Institute Genomics Platform"/>
            <consortium name="The Broad Institute Genome Sequencing Center for Infectious Disease"/>
            <person name="Wu L."/>
            <person name="Ma J."/>
        </authorList>
    </citation>
    <scope>NUCLEOTIDE SEQUENCE [LARGE SCALE GENOMIC DNA]</scope>
    <source>
        <strain evidence="3">CCUG 61484</strain>
    </source>
</reference>
<evidence type="ECO:0000313" key="2">
    <source>
        <dbReference type="EMBL" id="MFD0793392.1"/>
    </source>
</evidence>
<comment type="caution">
    <text evidence="2">The sequence shown here is derived from an EMBL/GenBank/DDBJ whole genome shotgun (WGS) entry which is preliminary data.</text>
</comment>
<feature type="transmembrane region" description="Helical" evidence="1">
    <location>
        <begin position="44"/>
        <end position="65"/>
    </location>
</feature>
<dbReference type="RefSeq" id="WP_377113096.1">
    <property type="nucleotide sequence ID" value="NZ_JBHTHZ010000003.1"/>
</dbReference>
<accession>A0ABW3AR83</accession>
<keyword evidence="1" id="KW-1133">Transmembrane helix</keyword>
<sequence length="260" mass="29012">MNMQDKEIDRLFRSELEHFEAAPSPEVWKNISAELGSQTTKRPFLRYMGIAASLLIILSAGWYFITDTKPPVKNRTNIARVNVKKNEAKPEAEPAKQQLAVKLPAQPENEIHQDVQVASVKAFRKVKVKKPVPAQNTANIEPVLPASQIAQNTPKPDTGSIKYVVPDKETPLIARMEAPEDIKFSTSLMPVAAQEQPVAKTIAAAPVKKHRIRGIGDLLNAVVRKIDKRKDKLIEFSDKDEDEPNITGINLGFLKIKKQD</sequence>
<keyword evidence="3" id="KW-1185">Reference proteome</keyword>
<dbReference type="EMBL" id="JBHTHZ010000003">
    <property type="protein sequence ID" value="MFD0793392.1"/>
    <property type="molecule type" value="Genomic_DNA"/>
</dbReference>
<keyword evidence="1" id="KW-0472">Membrane</keyword>